<proteinExistence type="predicted"/>
<dbReference type="InterPro" id="IPR005358">
    <property type="entry name" value="Puta_zinc/iron-chelating_dom"/>
</dbReference>
<protein>
    <recommendedName>
        <fullName evidence="3">YkgJ family cysteine cluster protein</fullName>
    </recommendedName>
</protein>
<name>A0A250X0F6_9CHLO</name>
<accession>A0A250X0F6</accession>
<evidence type="ECO:0008006" key="3">
    <source>
        <dbReference type="Google" id="ProtNLM"/>
    </source>
</evidence>
<organism evidence="1 2">
    <name type="scientific">Chlamydomonas eustigma</name>
    <dbReference type="NCBI Taxonomy" id="1157962"/>
    <lineage>
        <taxon>Eukaryota</taxon>
        <taxon>Viridiplantae</taxon>
        <taxon>Chlorophyta</taxon>
        <taxon>core chlorophytes</taxon>
        <taxon>Chlorophyceae</taxon>
        <taxon>CS clade</taxon>
        <taxon>Chlamydomonadales</taxon>
        <taxon>Chlamydomonadaceae</taxon>
        <taxon>Chlamydomonas</taxon>
    </lineage>
</organism>
<evidence type="ECO:0000313" key="2">
    <source>
        <dbReference type="Proteomes" id="UP000232323"/>
    </source>
</evidence>
<dbReference type="AlphaFoldDB" id="A0A250X0F6"/>
<sequence length="263" mass="29435">MQCGRDVLLRSHFTRLLRQTPTFYLKAARKLQRAKVTVESTSGVVEQFDGKLQEQAFERVDEKLRTFVADVQATTSLRLGCIPGCGKCCLSTTVESTPWECIPMAKELIRRGTAEQVLEQLDVASAARQGEPTRCIFYEPNGRLEDGKGRCSMYETRPLICRLFGFAAFRAKDATLDVTTCKVMRSEIPETVAATHAVVKSGRVDVPVYVDEWSELHGPVLGSRMAKIMPINEAFAEALKDQLWRHYLKSLDTDGVEDPVSEV</sequence>
<keyword evidence="2" id="KW-1185">Reference proteome</keyword>
<dbReference type="Proteomes" id="UP000232323">
    <property type="component" value="Unassembled WGS sequence"/>
</dbReference>
<comment type="caution">
    <text evidence="1">The sequence shown here is derived from an EMBL/GenBank/DDBJ whole genome shotgun (WGS) entry which is preliminary data.</text>
</comment>
<evidence type="ECO:0000313" key="1">
    <source>
        <dbReference type="EMBL" id="GAX76429.1"/>
    </source>
</evidence>
<gene>
    <name evidence="1" type="ORF">CEUSTIGMA_g3874.t1</name>
</gene>
<dbReference type="EMBL" id="BEGY01000017">
    <property type="protein sequence ID" value="GAX76429.1"/>
    <property type="molecule type" value="Genomic_DNA"/>
</dbReference>
<dbReference type="Pfam" id="PF03692">
    <property type="entry name" value="CxxCxxCC"/>
    <property type="match status" value="1"/>
</dbReference>
<reference evidence="1 2" key="1">
    <citation type="submission" date="2017-08" db="EMBL/GenBank/DDBJ databases">
        <title>Acidophilic green algal genome provides insights into adaptation to an acidic environment.</title>
        <authorList>
            <person name="Hirooka S."/>
            <person name="Hirose Y."/>
            <person name="Kanesaki Y."/>
            <person name="Higuchi S."/>
            <person name="Fujiwara T."/>
            <person name="Onuma R."/>
            <person name="Era A."/>
            <person name="Ohbayashi R."/>
            <person name="Uzuka A."/>
            <person name="Nozaki H."/>
            <person name="Yoshikawa H."/>
            <person name="Miyagishima S.Y."/>
        </authorList>
    </citation>
    <scope>NUCLEOTIDE SEQUENCE [LARGE SCALE GENOMIC DNA]</scope>
    <source>
        <strain evidence="1 2">NIES-2499</strain>
    </source>
</reference>